<reference evidence="2" key="2">
    <citation type="journal article" date="2023" name="IMA Fungus">
        <title>Comparative genomic study of the Penicillium genus elucidates a diverse pangenome and 15 lateral gene transfer events.</title>
        <authorList>
            <person name="Petersen C."/>
            <person name="Sorensen T."/>
            <person name="Nielsen M.R."/>
            <person name="Sondergaard T.E."/>
            <person name="Sorensen J.L."/>
            <person name="Fitzpatrick D.A."/>
            <person name="Frisvad J.C."/>
            <person name="Nielsen K.L."/>
        </authorList>
    </citation>
    <scope>NUCLEOTIDE SEQUENCE</scope>
    <source>
        <strain evidence="2">IBT 30069</strain>
    </source>
</reference>
<accession>A0A9W9ETC5</accession>
<protein>
    <recommendedName>
        <fullName evidence="4">Actin cortical patch SUR7/pH-response regulator PalI</fullName>
    </recommendedName>
</protein>
<sequence length="255" mass="27561">MARPDLKRIFPEITAFIAFILTLLCLFAGTQRNLLDNADILTLYTPQTDLATNASAFYSIHAMSYCQGTIGSTEPGMPGGSRNVTSCSDRNILFSFDPAQAWPDKDTNGTSLTWPRVISDDFHAFRLTTQSMAVLYCIGLAAIGAVLLVRVSSFLAPRSQTGIFEFGFLVLASLSMNIASIITTVIAFEFVALINAHGHGLDVSARYGEKFLGMTWAAAGLLLVGSIASFVNVFVRETRADEPPPSSSKEEDLEG</sequence>
<name>A0A9W9ETC5_9EURO</name>
<keyword evidence="3" id="KW-1185">Reference proteome</keyword>
<dbReference type="InterPro" id="IPR009571">
    <property type="entry name" value="SUR7/Rim9-like_fungi"/>
</dbReference>
<evidence type="ECO:0000313" key="2">
    <source>
        <dbReference type="EMBL" id="KAJ5087504.1"/>
    </source>
</evidence>
<gene>
    <name evidence="2" type="ORF">N7456_011120</name>
</gene>
<proteinExistence type="predicted"/>
<feature type="transmembrane region" description="Helical" evidence="1">
    <location>
        <begin position="9"/>
        <end position="29"/>
    </location>
</feature>
<dbReference type="Pfam" id="PF06687">
    <property type="entry name" value="SUR7"/>
    <property type="match status" value="1"/>
</dbReference>
<keyword evidence="1" id="KW-1133">Transmembrane helix</keyword>
<evidence type="ECO:0008006" key="4">
    <source>
        <dbReference type="Google" id="ProtNLM"/>
    </source>
</evidence>
<evidence type="ECO:0000313" key="3">
    <source>
        <dbReference type="Proteomes" id="UP001149165"/>
    </source>
</evidence>
<dbReference type="InterPro" id="IPR052413">
    <property type="entry name" value="SUR7_domain"/>
</dbReference>
<comment type="caution">
    <text evidence="2">The sequence shown here is derived from an EMBL/GenBank/DDBJ whole genome shotgun (WGS) entry which is preliminary data.</text>
</comment>
<dbReference type="GO" id="GO:0051285">
    <property type="term" value="C:cell cortex of cell tip"/>
    <property type="evidence" value="ECO:0007669"/>
    <property type="project" value="TreeGrafter"/>
</dbReference>
<dbReference type="PANTHER" id="PTHR28019:SF7">
    <property type="entry name" value="SUR7 PROTEIN"/>
    <property type="match status" value="1"/>
</dbReference>
<keyword evidence="1" id="KW-0472">Membrane</keyword>
<dbReference type="GO" id="GO:0031505">
    <property type="term" value="P:fungal-type cell wall organization"/>
    <property type="evidence" value="ECO:0007669"/>
    <property type="project" value="TreeGrafter"/>
</dbReference>
<organism evidence="2 3">
    <name type="scientific">Penicillium angulare</name>
    <dbReference type="NCBI Taxonomy" id="116970"/>
    <lineage>
        <taxon>Eukaryota</taxon>
        <taxon>Fungi</taxon>
        <taxon>Dikarya</taxon>
        <taxon>Ascomycota</taxon>
        <taxon>Pezizomycotina</taxon>
        <taxon>Eurotiomycetes</taxon>
        <taxon>Eurotiomycetidae</taxon>
        <taxon>Eurotiales</taxon>
        <taxon>Aspergillaceae</taxon>
        <taxon>Penicillium</taxon>
    </lineage>
</organism>
<feature type="transmembrane region" description="Helical" evidence="1">
    <location>
        <begin position="168"/>
        <end position="194"/>
    </location>
</feature>
<dbReference type="GO" id="GO:0005886">
    <property type="term" value="C:plasma membrane"/>
    <property type="evidence" value="ECO:0007669"/>
    <property type="project" value="InterPro"/>
</dbReference>
<dbReference type="Proteomes" id="UP001149165">
    <property type="component" value="Unassembled WGS sequence"/>
</dbReference>
<dbReference type="EMBL" id="JAPQKH010000007">
    <property type="protein sequence ID" value="KAJ5087504.1"/>
    <property type="molecule type" value="Genomic_DNA"/>
</dbReference>
<evidence type="ECO:0000256" key="1">
    <source>
        <dbReference type="SAM" id="Phobius"/>
    </source>
</evidence>
<dbReference type="OrthoDB" id="4159154at2759"/>
<reference evidence="2" key="1">
    <citation type="submission" date="2022-11" db="EMBL/GenBank/DDBJ databases">
        <authorList>
            <person name="Petersen C."/>
        </authorList>
    </citation>
    <scope>NUCLEOTIDE SEQUENCE</scope>
    <source>
        <strain evidence="2">IBT 30069</strain>
    </source>
</reference>
<dbReference type="AlphaFoldDB" id="A0A9W9ETC5"/>
<keyword evidence="1" id="KW-0812">Transmembrane</keyword>
<feature type="transmembrane region" description="Helical" evidence="1">
    <location>
        <begin position="214"/>
        <end position="235"/>
    </location>
</feature>
<dbReference type="PANTHER" id="PTHR28019">
    <property type="entry name" value="CELL MEMBRANE PROTEIN YLR413W-RELATED"/>
    <property type="match status" value="1"/>
</dbReference>
<feature type="transmembrane region" description="Helical" evidence="1">
    <location>
        <begin position="133"/>
        <end position="156"/>
    </location>
</feature>